<dbReference type="InterPro" id="IPR029058">
    <property type="entry name" value="AB_hydrolase_fold"/>
</dbReference>
<protein>
    <submittedName>
        <fullName evidence="2">Alpha/beta hydrolase</fullName>
    </submittedName>
</protein>
<evidence type="ECO:0000313" key="3">
    <source>
        <dbReference type="Proteomes" id="UP001196509"/>
    </source>
</evidence>
<organism evidence="2 3">
    <name type="scientific">Flavimaribacter sediminis</name>
    <dbReference type="NCBI Taxonomy" id="2865987"/>
    <lineage>
        <taxon>Bacteria</taxon>
        <taxon>Pseudomonadati</taxon>
        <taxon>Pseudomonadota</taxon>
        <taxon>Alphaproteobacteria</taxon>
        <taxon>Hyphomicrobiales</taxon>
        <taxon>Rhizobiaceae</taxon>
        <taxon>Flavimaribacter</taxon>
    </lineage>
</organism>
<dbReference type="RefSeq" id="WP_220226449.1">
    <property type="nucleotide sequence ID" value="NZ_JAICBX010000001.1"/>
</dbReference>
<evidence type="ECO:0000259" key="1">
    <source>
        <dbReference type="Pfam" id="PF12146"/>
    </source>
</evidence>
<dbReference type="Gene3D" id="3.40.50.1820">
    <property type="entry name" value="alpha/beta hydrolase"/>
    <property type="match status" value="1"/>
</dbReference>
<dbReference type="Pfam" id="PF12146">
    <property type="entry name" value="Hydrolase_4"/>
    <property type="match status" value="1"/>
</dbReference>
<gene>
    <name evidence="2" type="ORF">K1W69_00900</name>
</gene>
<keyword evidence="2" id="KW-0378">Hydrolase</keyword>
<dbReference type="AlphaFoldDB" id="A0AAE2ZK08"/>
<comment type="caution">
    <text evidence="2">The sequence shown here is derived from an EMBL/GenBank/DDBJ whole genome shotgun (WGS) entry which is preliminary data.</text>
</comment>
<dbReference type="SUPFAM" id="SSF53474">
    <property type="entry name" value="alpha/beta-Hydrolases"/>
    <property type="match status" value="1"/>
</dbReference>
<accession>A0AAE2ZK08</accession>
<dbReference type="EMBL" id="JAICBX010000001">
    <property type="protein sequence ID" value="MBW8635728.1"/>
    <property type="molecule type" value="Genomic_DNA"/>
</dbReference>
<dbReference type="InterPro" id="IPR022742">
    <property type="entry name" value="Hydrolase_4"/>
</dbReference>
<dbReference type="PANTHER" id="PTHR11614">
    <property type="entry name" value="PHOSPHOLIPASE-RELATED"/>
    <property type="match status" value="1"/>
</dbReference>
<keyword evidence="3" id="KW-1185">Reference proteome</keyword>
<dbReference type="InterPro" id="IPR051044">
    <property type="entry name" value="MAG_DAG_Lipase"/>
</dbReference>
<dbReference type="GO" id="GO:0016787">
    <property type="term" value="F:hydrolase activity"/>
    <property type="evidence" value="ECO:0007669"/>
    <property type="project" value="UniProtKB-KW"/>
</dbReference>
<feature type="domain" description="Serine aminopeptidase S33" evidence="1">
    <location>
        <begin position="29"/>
        <end position="297"/>
    </location>
</feature>
<sequence>MPVFDEKSSLESPTGATLNLLHMKPVQDCRAIVQINHGMGEHAGRYAHFAAFLAKRGFAVFAHDHRGHGETVAPGISVGMFGKGPSAENWKPVIADVLAVNEHARQRYADVPVITFGHSMGAAIAFNFALSYPGRQAGLAAWNHGFAAGLPARAALAILSAERMLKGSDTPSRILQKLTIDAWAAKIKDRKIYEDWLSHNAESNAAYAADPLCTGSEQVTISMWRDVIAMNLRAADPKMIQVLPKKLPVYLTGGGQDAGVENGKAIEVTAKRMQSAGMENISWRIYENMRHETLNETAEPGARQVMIDFVSWADGIPELA</sequence>
<dbReference type="Proteomes" id="UP001196509">
    <property type="component" value="Unassembled WGS sequence"/>
</dbReference>
<proteinExistence type="predicted"/>
<reference evidence="2" key="1">
    <citation type="submission" date="2021-08" db="EMBL/GenBank/DDBJ databases">
        <title>Hoeflea bacterium WL0058 sp. nov., isolated from the sediment.</title>
        <authorList>
            <person name="Wang L."/>
            <person name="Zhang D."/>
        </authorList>
    </citation>
    <scope>NUCLEOTIDE SEQUENCE</scope>
    <source>
        <strain evidence="2">WL0058</strain>
    </source>
</reference>
<evidence type="ECO:0000313" key="2">
    <source>
        <dbReference type="EMBL" id="MBW8635728.1"/>
    </source>
</evidence>
<name>A0AAE2ZK08_9HYPH</name>